<accession>A0A4C1XUX7</accession>
<evidence type="ECO:0000313" key="1">
    <source>
        <dbReference type="EMBL" id="GBP66920.1"/>
    </source>
</evidence>
<protein>
    <submittedName>
        <fullName evidence="1">Uncharacterized protein</fullName>
    </submittedName>
</protein>
<organism evidence="1 2">
    <name type="scientific">Eumeta variegata</name>
    <name type="common">Bagworm moth</name>
    <name type="synonym">Eumeta japonica</name>
    <dbReference type="NCBI Taxonomy" id="151549"/>
    <lineage>
        <taxon>Eukaryota</taxon>
        <taxon>Metazoa</taxon>
        <taxon>Ecdysozoa</taxon>
        <taxon>Arthropoda</taxon>
        <taxon>Hexapoda</taxon>
        <taxon>Insecta</taxon>
        <taxon>Pterygota</taxon>
        <taxon>Neoptera</taxon>
        <taxon>Endopterygota</taxon>
        <taxon>Lepidoptera</taxon>
        <taxon>Glossata</taxon>
        <taxon>Ditrysia</taxon>
        <taxon>Tineoidea</taxon>
        <taxon>Psychidae</taxon>
        <taxon>Oiketicinae</taxon>
        <taxon>Eumeta</taxon>
    </lineage>
</organism>
<reference evidence="1 2" key="1">
    <citation type="journal article" date="2019" name="Commun. Biol.">
        <title>The bagworm genome reveals a unique fibroin gene that provides high tensile strength.</title>
        <authorList>
            <person name="Kono N."/>
            <person name="Nakamura H."/>
            <person name="Ohtoshi R."/>
            <person name="Tomita M."/>
            <person name="Numata K."/>
            <person name="Arakawa K."/>
        </authorList>
    </citation>
    <scope>NUCLEOTIDE SEQUENCE [LARGE SCALE GENOMIC DNA]</scope>
</reference>
<keyword evidence="2" id="KW-1185">Reference proteome</keyword>
<proteinExistence type="predicted"/>
<dbReference type="AlphaFoldDB" id="A0A4C1XUX7"/>
<evidence type="ECO:0000313" key="2">
    <source>
        <dbReference type="Proteomes" id="UP000299102"/>
    </source>
</evidence>
<comment type="caution">
    <text evidence="1">The sequence shown here is derived from an EMBL/GenBank/DDBJ whole genome shotgun (WGS) entry which is preliminary data.</text>
</comment>
<dbReference type="Proteomes" id="UP000299102">
    <property type="component" value="Unassembled WGS sequence"/>
</dbReference>
<name>A0A4C1XUX7_EUMVA</name>
<dbReference type="EMBL" id="BGZK01000971">
    <property type="protein sequence ID" value="GBP66920.1"/>
    <property type="molecule type" value="Genomic_DNA"/>
</dbReference>
<gene>
    <name evidence="1" type="ORF">EVAR_60977_1</name>
</gene>
<sequence length="82" mass="8994">MSSTSLSWAIGNLSHPLHNILFCCSVKFQSPRLLSSTSPQPFYYTLIGLDFRLSTRTQCVLGAIYAMATRNSGGLNAHRGTE</sequence>